<comment type="catalytic activity">
    <reaction evidence="7">
        <text>breaks a beta-(1-&gt;4) bond in the backbone of a xyloglucan and transfers the xyloglucanyl segment on to O-4 of the non-reducing terminal glucose residue of an acceptor, which can be a xyloglucan or an oligosaccharide of xyloglucan.</text>
        <dbReference type="EC" id="2.4.1.207"/>
    </reaction>
</comment>
<evidence type="ECO:0000256" key="1">
    <source>
        <dbReference type="ARBA" id="ARBA00012152"/>
    </source>
</evidence>
<keyword evidence="4" id="KW-1015">Disulfide bond</keyword>
<dbReference type="InterPro" id="IPR016455">
    <property type="entry name" value="XTH"/>
</dbReference>
<keyword evidence="11" id="KW-1185">Reference proteome</keyword>
<evidence type="ECO:0000256" key="4">
    <source>
        <dbReference type="ARBA" id="ARBA00023157"/>
    </source>
</evidence>
<evidence type="ECO:0000256" key="5">
    <source>
        <dbReference type="ARBA" id="ARBA00023180"/>
    </source>
</evidence>
<evidence type="ECO:0000256" key="6">
    <source>
        <dbReference type="ARBA" id="ARBA00023295"/>
    </source>
</evidence>
<dbReference type="CDD" id="cd02176">
    <property type="entry name" value="GH16_XET"/>
    <property type="match status" value="1"/>
</dbReference>
<evidence type="ECO:0000259" key="9">
    <source>
        <dbReference type="PROSITE" id="PS51762"/>
    </source>
</evidence>
<dbReference type="eggNOG" id="ENOG502QQ71">
    <property type="taxonomic scope" value="Eukaryota"/>
</dbReference>
<dbReference type="HOGENOM" id="CLU_048041_0_2_1"/>
<dbReference type="EnsemblPlants" id="ORUFI04G25990.1">
    <property type="protein sequence ID" value="ORUFI04G25990.1"/>
    <property type="gene ID" value="ORUFI04G25990"/>
</dbReference>
<reference evidence="10" key="2">
    <citation type="submission" date="2015-06" db="UniProtKB">
        <authorList>
            <consortium name="EnsemblPlants"/>
        </authorList>
    </citation>
    <scope>IDENTIFICATION</scope>
</reference>
<dbReference type="SUPFAM" id="SSF49899">
    <property type="entry name" value="Concanavalin A-like lectins/glucanases"/>
    <property type="match status" value="1"/>
</dbReference>
<dbReference type="PROSITE" id="PS01034">
    <property type="entry name" value="GH16_1"/>
    <property type="match status" value="1"/>
</dbReference>
<dbReference type="Pfam" id="PF06955">
    <property type="entry name" value="XET_C"/>
    <property type="match status" value="1"/>
</dbReference>
<evidence type="ECO:0000256" key="3">
    <source>
        <dbReference type="ARBA" id="ARBA00022801"/>
    </source>
</evidence>
<feature type="domain" description="GH16" evidence="9">
    <location>
        <begin position="171"/>
        <end position="368"/>
    </location>
</feature>
<evidence type="ECO:0000313" key="10">
    <source>
        <dbReference type="EnsemblPlants" id="ORUFI04G25990.1"/>
    </source>
</evidence>
<sequence>MECRVRRRHAFSTSCLTTPSNGGAPSPSPRLLHSSRRLHAFSPRDGGASSPFPSSSLLSDGGSPSLLPDSSLPCGETNGSPLPGDMMVRPPQIWSRLFLVSITTPGTRHPRHRCQSLHLTMASLPLTHSSTSLTHSLHSLHHRPEAMAPARAHHLLACLLASALLAAATPVTGGGLMTDQLEVLFGQTQLLNDSNGDQTIALTLDRVMGSAFKSKTSYLFARIDMDIKLVADDSAGTVTTIYLISEKDWNTHDEIDLEFLGNVTGQPYTLHTNIFANGEGGREVQYRLWFDPTQDFHTYSVIWNPDEILILVDNMPIRQFKNHLDSGVPFPIYQPMRLFGCLWDADDWATEGGRIKTDWSQAPFVAYFRNYTADGCVPSSYAWVCGQGPASSSDWFDRGLDDVKQQQQLREAQDKYMIYNYCNDPKRFPDDTPPAPDQLGIMRYLKNMGPE</sequence>
<evidence type="ECO:0000256" key="2">
    <source>
        <dbReference type="ARBA" id="ARBA00022679"/>
    </source>
</evidence>
<keyword evidence="5" id="KW-0325">Glycoprotein</keyword>
<dbReference type="InterPro" id="IPR008263">
    <property type="entry name" value="GH16_AS"/>
</dbReference>
<keyword evidence="3" id="KW-0378">Hydrolase</keyword>
<dbReference type="GO" id="GO:0042546">
    <property type="term" value="P:cell wall biogenesis"/>
    <property type="evidence" value="ECO:0007669"/>
    <property type="project" value="InterPro"/>
</dbReference>
<dbReference type="PANTHER" id="PTHR31062">
    <property type="entry name" value="XYLOGLUCAN ENDOTRANSGLUCOSYLASE/HYDROLASE PROTEIN 8-RELATED"/>
    <property type="match status" value="1"/>
</dbReference>
<dbReference type="InterPro" id="IPR044791">
    <property type="entry name" value="Beta-glucanase/XTH"/>
</dbReference>
<dbReference type="Gene3D" id="2.60.120.200">
    <property type="match status" value="1"/>
</dbReference>
<dbReference type="Pfam" id="PF00722">
    <property type="entry name" value="Glyco_hydro_16"/>
    <property type="match status" value="1"/>
</dbReference>
<dbReference type="InterPro" id="IPR000757">
    <property type="entry name" value="Beta-glucanase-like"/>
</dbReference>
<proteinExistence type="predicted"/>
<accession>A0A0E0PDP2</accession>
<dbReference type="GO" id="GO:0048046">
    <property type="term" value="C:apoplast"/>
    <property type="evidence" value="ECO:0007669"/>
    <property type="project" value="InterPro"/>
</dbReference>
<dbReference type="PROSITE" id="PS51762">
    <property type="entry name" value="GH16_2"/>
    <property type="match status" value="1"/>
</dbReference>
<protein>
    <recommendedName>
        <fullName evidence="1">xyloglucan:xyloglucosyl transferase</fullName>
        <ecNumber evidence="1">2.4.1.207</ecNumber>
    </recommendedName>
</protein>
<feature type="region of interest" description="Disordered" evidence="8">
    <location>
        <begin position="40"/>
        <end position="86"/>
    </location>
</feature>
<feature type="compositionally biased region" description="Low complexity" evidence="8">
    <location>
        <begin position="45"/>
        <end position="75"/>
    </location>
</feature>
<dbReference type="STRING" id="4529.A0A0E0PDP2"/>
<evidence type="ECO:0000256" key="8">
    <source>
        <dbReference type="SAM" id="MobiDB-lite"/>
    </source>
</evidence>
<name>A0A0E0PDP2_ORYRU</name>
<dbReference type="InterPro" id="IPR010713">
    <property type="entry name" value="XET_C"/>
</dbReference>
<dbReference type="Proteomes" id="UP000008022">
    <property type="component" value="Unassembled WGS sequence"/>
</dbReference>
<dbReference type="GO" id="GO:0010411">
    <property type="term" value="P:xyloglucan metabolic process"/>
    <property type="evidence" value="ECO:0007669"/>
    <property type="project" value="InterPro"/>
</dbReference>
<reference evidence="11" key="1">
    <citation type="submission" date="2013-06" db="EMBL/GenBank/DDBJ databases">
        <authorList>
            <person name="Zhao Q."/>
        </authorList>
    </citation>
    <scope>NUCLEOTIDE SEQUENCE</scope>
    <source>
        <strain evidence="11">cv. W1943</strain>
    </source>
</reference>
<evidence type="ECO:0000313" key="11">
    <source>
        <dbReference type="Proteomes" id="UP000008022"/>
    </source>
</evidence>
<dbReference type="AlphaFoldDB" id="A0A0E0PDP2"/>
<dbReference type="OMA" id="IMRYLKN"/>
<evidence type="ECO:0000256" key="7">
    <source>
        <dbReference type="ARBA" id="ARBA00034022"/>
    </source>
</evidence>
<keyword evidence="2" id="KW-0808">Transferase</keyword>
<dbReference type="InterPro" id="IPR013320">
    <property type="entry name" value="ConA-like_dom_sf"/>
</dbReference>
<dbReference type="EC" id="2.4.1.207" evidence="1"/>
<keyword evidence="6" id="KW-0326">Glycosidase</keyword>
<dbReference type="GO" id="GO:0004553">
    <property type="term" value="F:hydrolase activity, hydrolyzing O-glycosyl compounds"/>
    <property type="evidence" value="ECO:0007669"/>
    <property type="project" value="InterPro"/>
</dbReference>
<organism evidence="10 11">
    <name type="scientific">Oryza rufipogon</name>
    <name type="common">Brownbeard rice</name>
    <name type="synonym">Asian wild rice</name>
    <dbReference type="NCBI Taxonomy" id="4529"/>
    <lineage>
        <taxon>Eukaryota</taxon>
        <taxon>Viridiplantae</taxon>
        <taxon>Streptophyta</taxon>
        <taxon>Embryophyta</taxon>
        <taxon>Tracheophyta</taxon>
        <taxon>Spermatophyta</taxon>
        <taxon>Magnoliopsida</taxon>
        <taxon>Liliopsida</taxon>
        <taxon>Poales</taxon>
        <taxon>Poaceae</taxon>
        <taxon>BOP clade</taxon>
        <taxon>Oryzoideae</taxon>
        <taxon>Oryzeae</taxon>
        <taxon>Oryzinae</taxon>
        <taxon>Oryza</taxon>
    </lineage>
</organism>
<dbReference type="GO" id="GO:0016762">
    <property type="term" value="F:xyloglucan:xyloglucosyl transferase activity"/>
    <property type="evidence" value="ECO:0007669"/>
    <property type="project" value="UniProtKB-EC"/>
</dbReference>
<dbReference type="Gramene" id="ORUFI04G25990.1">
    <property type="protein sequence ID" value="ORUFI04G25990.1"/>
    <property type="gene ID" value="ORUFI04G25990"/>
</dbReference>